<dbReference type="Pfam" id="PF00557">
    <property type="entry name" value="Peptidase_M24"/>
    <property type="match status" value="1"/>
</dbReference>
<dbReference type="Pfam" id="PF01321">
    <property type="entry name" value="Creatinase_N"/>
    <property type="match status" value="1"/>
</dbReference>
<feature type="domain" description="Creatinase N-terminal" evidence="7">
    <location>
        <begin position="14"/>
        <end position="127"/>
    </location>
</feature>
<dbReference type="GO" id="GO:0008237">
    <property type="term" value="F:metallopeptidase activity"/>
    <property type="evidence" value="ECO:0007669"/>
    <property type="project" value="UniProtKB-KW"/>
</dbReference>
<comment type="caution">
    <text evidence="8">The sequence shown here is derived from an EMBL/GenBank/DDBJ whole genome shotgun (WGS) entry which is preliminary data.</text>
</comment>
<dbReference type="Gene3D" id="3.40.350.10">
    <property type="entry name" value="Creatinase/prolidase N-terminal domain"/>
    <property type="match status" value="1"/>
</dbReference>
<evidence type="ECO:0000259" key="7">
    <source>
        <dbReference type="Pfam" id="PF01321"/>
    </source>
</evidence>
<dbReference type="InterPro" id="IPR029149">
    <property type="entry name" value="Creatin/AminoP/Spt16_N"/>
</dbReference>
<comment type="similarity">
    <text evidence="5">Belongs to the peptidase M24B family.</text>
</comment>
<dbReference type="PANTHER" id="PTHR46112:SF3">
    <property type="entry name" value="AMINOPEPTIDASE YPDF"/>
    <property type="match status" value="1"/>
</dbReference>
<dbReference type="SUPFAM" id="SSF53092">
    <property type="entry name" value="Creatinase/prolidase N-terminal domain"/>
    <property type="match status" value="1"/>
</dbReference>
<evidence type="ECO:0000313" key="9">
    <source>
        <dbReference type="Proteomes" id="UP001139365"/>
    </source>
</evidence>
<evidence type="ECO:0000256" key="5">
    <source>
        <dbReference type="RuleBase" id="RU000590"/>
    </source>
</evidence>
<dbReference type="Gene3D" id="3.90.230.10">
    <property type="entry name" value="Creatinase/methionine aminopeptidase superfamily"/>
    <property type="match status" value="1"/>
</dbReference>
<keyword evidence="1" id="KW-0645">Protease</keyword>
<dbReference type="EMBL" id="JALEMU010000073">
    <property type="protein sequence ID" value="MCI5755607.1"/>
    <property type="molecule type" value="Genomic_DNA"/>
</dbReference>
<name>A0AAE3FGI9_9BACT</name>
<dbReference type="GO" id="GO:0006508">
    <property type="term" value="P:proteolysis"/>
    <property type="evidence" value="ECO:0007669"/>
    <property type="project" value="UniProtKB-KW"/>
</dbReference>
<sequence>MNFTEKLGGLLPDGIDCFLVTSELNQRYLTGLNYTDGYVIVSREKSWLLADFRYIEVAKRYETDTLEVVQLENRKVNLGNIFADNKFSKVGFESNNMTVARLNGLKETFPLVDFVPVGGIIEKMREIKTPEEVENTVRAQRIAEKALDRLLAIITPEMTEIDVALELEYGMRKFGAEKPAFDTIAISGTATSMPHGVPRNVKLEKGFLTMDFGALYNGYCSDMTRTVVLGRADAEMRRMYDTVLKAQFAGLDYVAAGKTGASCDKVARDIIDNAGYKGCFGHSLGHGVGMFIHEEPRLSATFDKELPVGAIVTVEPGIYVEGKYGVRIEDMVYLAESGPVNLTNAKKELIELF</sequence>
<dbReference type="PROSITE" id="PS00491">
    <property type="entry name" value="PROLINE_PEPTIDASE"/>
    <property type="match status" value="1"/>
</dbReference>
<dbReference type="SUPFAM" id="SSF55920">
    <property type="entry name" value="Creatinase/aminopeptidase"/>
    <property type="match status" value="1"/>
</dbReference>
<evidence type="ECO:0000259" key="6">
    <source>
        <dbReference type="Pfam" id="PF00557"/>
    </source>
</evidence>
<evidence type="ECO:0000256" key="4">
    <source>
        <dbReference type="ARBA" id="ARBA00023049"/>
    </source>
</evidence>
<dbReference type="PANTHER" id="PTHR46112">
    <property type="entry name" value="AMINOPEPTIDASE"/>
    <property type="match status" value="1"/>
</dbReference>
<dbReference type="InterPro" id="IPR000994">
    <property type="entry name" value="Pept_M24"/>
</dbReference>
<protein>
    <submittedName>
        <fullName evidence="8">Xaa-Pro peptidase family protein</fullName>
    </submittedName>
</protein>
<dbReference type="Proteomes" id="UP001139365">
    <property type="component" value="Unassembled WGS sequence"/>
</dbReference>
<dbReference type="GO" id="GO:0046872">
    <property type="term" value="F:metal ion binding"/>
    <property type="evidence" value="ECO:0007669"/>
    <property type="project" value="UniProtKB-KW"/>
</dbReference>
<evidence type="ECO:0000313" key="8">
    <source>
        <dbReference type="EMBL" id="MCI5755607.1"/>
    </source>
</evidence>
<keyword evidence="4" id="KW-0482">Metalloprotease</keyword>
<feature type="domain" description="Peptidase M24" evidence="6">
    <location>
        <begin position="138"/>
        <end position="334"/>
    </location>
</feature>
<evidence type="ECO:0000256" key="3">
    <source>
        <dbReference type="ARBA" id="ARBA00022801"/>
    </source>
</evidence>
<dbReference type="InterPro" id="IPR000587">
    <property type="entry name" value="Creatinase_N"/>
</dbReference>
<evidence type="ECO:0000256" key="2">
    <source>
        <dbReference type="ARBA" id="ARBA00022723"/>
    </source>
</evidence>
<keyword evidence="2 5" id="KW-0479">Metal-binding</keyword>
<evidence type="ECO:0000256" key="1">
    <source>
        <dbReference type="ARBA" id="ARBA00022670"/>
    </source>
</evidence>
<dbReference type="InterPro" id="IPR036005">
    <property type="entry name" value="Creatinase/aminopeptidase-like"/>
</dbReference>
<gene>
    <name evidence="8" type="ORF">MR241_04865</name>
</gene>
<accession>A0AAE3FGI9</accession>
<dbReference type="InterPro" id="IPR050659">
    <property type="entry name" value="Peptidase_M24B"/>
</dbReference>
<dbReference type="InterPro" id="IPR001131">
    <property type="entry name" value="Peptidase_M24B_aminopep-P_CS"/>
</dbReference>
<dbReference type="CDD" id="cd01092">
    <property type="entry name" value="APP-like"/>
    <property type="match status" value="1"/>
</dbReference>
<proteinExistence type="inferred from homology"/>
<reference evidence="8 9" key="1">
    <citation type="submission" date="2022-03" db="EMBL/GenBank/DDBJ databases">
        <title>Metagenome-assembled genomes from swine fecal metagenomes.</title>
        <authorList>
            <person name="Holman D.B."/>
            <person name="Kommadath A."/>
        </authorList>
    </citation>
    <scope>NUCLEOTIDE SEQUENCE [LARGE SCALE GENOMIC DNA]</scope>
    <source>
        <strain evidence="8">SUG147</strain>
    </source>
</reference>
<keyword evidence="3" id="KW-0378">Hydrolase</keyword>
<dbReference type="AlphaFoldDB" id="A0AAE3FGI9"/>
<organism evidence="8 9">
    <name type="scientific">Candidatus Colimorpha enterica</name>
    <dbReference type="NCBI Taxonomy" id="3083063"/>
    <lineage>
        <taxon>Bacteria</taxon>
        <taxon>Pseudomonadati</taxon>
        <taxon>Bacteroidota</taxon>
        <taxon>Bacteroidia</taxon>
        <taxon>Bacteroidales</taxon>
        <taxon>Candidatus Colimorpha</taxon>
    </lineage>
</organism>